<dbReference type="Pfam" id="PF03372">
    <property type="entry name" value="Exo_endo_phos"/>
    <property type="match status" value="1"/>
</dbReference>
<sequence>MLRFLALLALLSAVPAAAQAPLQVMTFNVRYPSNGDGPDKWDSRAARLIEVWKRIGADVVGTQELFQRQADAIVAADPRYAWFGRDRRGGHADEHMGVFYRRDRLKLLAQGDFWLSDTPQVPGSISWGHPFPRMVTWGRFERLGDGRRFTLVNTHFPYRDEDGPAREKAAARVAAFVATLPKGEPVVVTGDFNDVPGSGAYRILTAGLTDSWTALRRPEVGTFHGFTGKAEKRIDWVLTRGLNITAVAADRQTVGGRYPSDHFPVIATLRFKRP</sequence>
<gene>
    <name evidence="3" type="ORF">DEP91_08750</name>
</gene>
<keyword evidence="1" id="KW-0732">Signal</keyword>
<dbReference type="InterPro" id="IPR050410">
    <property type="entry name" value="CCR4/nocturin_mRNA_transcr"/>
</dbReference>
<feature type="chain" id="PRO_5017553865" evidence="1">
    <location>
        <begin position="21"/>
        <end position="274"/>
    </location>
</feature>
<dbReference type="InterPro" id="IPR005135">
    <property type="entry name" value="Endo/exonuclease/phosphatase"/>
</dbReference>
<keyword evidence="3" id="KW-0378">Hydrolase</keyword>
<protein>
    <submittedName>
        <fullName evidence="3">Endonuclease</fullName>
    </submittedName>
</protein>
<keyword evidence="3" id="KW-0255">Endonuclease</keyword>
<dbReference type="AlphaFoldDB" id="A0A3D0WCI5"/>
<evidence type="ECO:0000256" key="1">
    <source>
        <dbReference type="SAM" id="SignalP"/>
    </source>
</evidence>
<accession>A0A3D0WCI5</accession>
<dbReference type="SUPFAM" id="SSF56219">
    <property type="entry name" value="DNase I-like"/>
    <property type="match status" value="1"/>
</dbReference>
<dbReference type="EMBL" id="DOYJ01000243">
    <property type="protein sequence ID" value="HCB76249.1"/>
    <property type="molecule type" value="Genomic_DNA"/>
</dbReference>
<organism evidence="3 4">
    <name type="scientific">Sphingomonas bacterium</name>
    <dbReference type="NCBI Taxonomy" id="1895847"/>
    <lineage>
        <taxon>Bacteria</taxon>
        <taxon>Pseudomonadati</taxon>
        <taxon>Pseudomonadota</taxon>
        <taxon>Alphaproteobacteria</taxon>
        <taxon>Sphingomonadales</taxon>
        <taxon>Sphingomonadaceae</taxon>
        <taxon>Sphingomonas</taxon>
    </lineage>
</organism>
<evidence type="ECO:0000259" key="2">
    <source>
        <dbReference type="Pfam" id="PF03372"/>
    </source>
</evidence>
<dbReference type="Proteomes" id="UP000262699">
    <property type="component" value="Unassembled WGS sequence"/>
</dbReference>
<dbReference type="PANTHER" id="PTHR12121:SF36">
    <property type="entry name" value="ENDONUCLEASE_EXONUCLEASE_PHOSPHATASE DOMAIN-CONTAINING PROTEIN"/>
    <property type="match status" value="1"/>
</dbReference>
<comment type="caution">
    <text evidence="3">The sequence shown here is derived from an EMBL/GenBank/DDBJ whole genome shotgun (WGS) entry which is preliminary data.</text>
</comment>
<dbReference type="InterPro" id="IPR036691">
    <property type="entry name" value="Endo/exonu/phosph_ase_sf"/>
</dbReference>
<keyword evidence="3" id="KW-0540">Nuclease</keyword>
<feature type="signal peptide" evidence="1">
    <location>
        <begin position="1"/>
        <end position="20"/>
    </location>
</feature>
<dbReference type="GO" id="GO:0000175">
    <property type="term" value="F:3'-5'-RNA exonuclease activity"/>
    <property type="evidence" value="ECO:0007669"/>
    <property type="project" value="TreeGrafter"/>
</dbReference>
<evidence type="ECO:0000313" key="4">
    <source>
        <dbReference type="Proteomes" id="UP000262699"/>
    </source>
</evidence>
<name>A0A3D0WCI5_9SPHN</name>
<dbReference type="Gene3D" id="3.60.10.10">
    <property type="entry name" value="Endonuclease/exonuclease/phosphatase"/>
    <property type="match status" value="1"/>
</dbReference>
<feature type="domain" description="Endonuclease/exonuclease/phosphatase" evidence="2">
    <location>
        <begin position="25"/>
        <end position="262"/>
    </location>
</feature>
<dbReference type="GO" id="GO:0004519">
    <property type="term" value="F:endonuclease activity"/>
    <property type="evidence" value="ECO:0007669"/>
    <property type="project" value="UniProtKB-KW"/>
</dbReference>
<proteinExistence type="predicted"/>
<dbReference type="PANTHER" id="PTHR12121">
    <property type="entry name" value="CARBON CATABOLITE REPRESSOR PROTEIN 4"/>
    <property type="match status" value="1"/>
</dbReference>
<reference evidence="3 4" key="1">
    <citation type="journal article" date="2018" name="Nat. Biotechnol.">
        <title>A standardized bacterial taxonomy based on genome phylogeny substantially revises the tree of life.</title>
        <authorList>
            <person name="Parks D.H."/>
            <person name="Chuvochina M."/>
            <person name="Waite D.W."/>
            <person name="Rinke C."/>
            <person name="Skarshewski A."/>
            <person name="Chaumeil P.A."/>
            <person name="Hugenholtz P."/>
        </authorList>
    </citation>
    <scope>NUCLEOTIDE SEQUENCE [LARGE SCALE GENOMIC DNA]</scope>
    <source>
        <strain evidence="3">UBA9015</strain>
    </source>
</reference>
<evidence type="ECO:0000313" key="3">
    <source>
        <dbReference type="EMBL" id="HCB76249.1"/>
    </source>
</evidence>
<dbReference type="CDD" id="cd09083">
    <property type="entry name" value="EEP-1"/>
    <property type="match status" value="1"/>
</dbReference>